<organism evidence="8">
    <name type="scientific">Timema monikensis</name>
    <dbReference type="NCBI Taxonomy" id="170555"/>
    <lineage>
        <taxon>Eukaryota</taxon>
        <taxon>Metazoa</taxon>
        <taxon>Ecdysozoa</taxon>
        <taxon>Arthropoda</taxon>
        <taxon>Hexapoda</taxon>
        <taxon>Insecta</taxon>
        <taxon>Pterygota</taxon>
        <taxon>Neoptera</taxon>
        <taxon>Polyneoptera</taxon>
        <taxon>Phasmatodea</taxon>
        <taxon>Timematodea</taxon>
        <taxon>Timematoidea</taxon>
        <taxon>Timematidae</taxon>
        <taxon>Timema</taxon>
    </lineage>
</organism>
<dbReference type="GO" id="GO:0005675">
    <property type="term" value="C:transcription factor TFIIH holo complex"/>
    <property type="evidence" value="ECO:0007669"/>
    <property type="project" value="TreeGrafter"/>
</dbReference>
<evidence type="ECO:0000256" key="3">
    <source>
        <dbReference type="ARBA" id="ARBA00022763"/>
    </source>
</evidence>
<evidence type="ECO:0000256" key="7">
    <source>
        <dbReference type="ARBA" id="ARBA00023242"/>
    </source>
</evidence>
<sequence length="206" mass="23156">MLCDGSCKYSLEEAGESRENPDFNAFLNKYTNMKIPDESTLRKHYLHSTYLSVSSLKFDEEQAVTITEANAAICSSVSVDLARKKQFWKSSWSNHSFRGEGFASCESCEDNAGNRRKPESGFKNLNQASGSVGTAIVDKFNRVLHDQAMKQFLLHLDETIALGRKFIIQDLDETHLFISADIVETLQARVDDLMDQISFPLSDKGL</sequence>
<proteinExistence type="inferred from homology"/>
<dbReference type="EMBL" id="OB794511">
    <property type="protein sequence ID" value="CAD7430478.1"/>
    <property type="molecule type" value="Genomic_DNA"/>
</dbReference>
<evidence type="ECO:0000256" key="1">
    <source>
        <dbReference type="ARBA" id="ARBA00004123"/>
    </source>
</evidence>
<name>A0A7R9EB68_9NEOP</name>
<keyword evidence="4" id="KW-0805">Transcription regulation</keyword>
<dbReference type="SUPFAM" id="SSF142897">
    <property type="entry name" value="TFB5-like"/>
    <property type="match status" value="1"/>
</dbReference>
<dbReference type="InterPro" id="IPR035935">
    <property type="entry name" value="TFB5-like_sf"/>
</dbReference>
<protein>
    <recommendedName>
        <fullName evidence="9">General transcription factor IIH subunit 5</fullName>
    </recommendedName>
</protein>
<dbReference type="FunFam" id="3.30.70.1220:FF:000001">
    <property type="entry name" value="General transcription factor IIH subunit 5"/>
    <property type="match status" value="1"/>
</dbReference>
<evidence type="ECO:0000256" key="2">
    <source>
        <dbReference type="ARBA" id="ARBA00007470"/>
    </source>
</evidence>
<dbReference type="AlphaFoldDB" id="A0A7R9EB68"/>
<keyword evidence="3" id="KW-0227">DNA damage</keyword>
<comment type="similarity">
    <text evidence="2">Belongs to the TFB5 family.</text>
</comment>
<dbReference type="GO" id="GO:0006367">
    <property type="term" value="P:transcription initiation at RNA polymerase II promoter"/>
    <property type="evidence" value="ECO:0007669"/>
    <property type="project" value="InterPro"/>
</dbReference>
<evidence type="ECO:0000313" key="8">
    <source>
        <dbReference type="EMBL" id="CAD7430478.1"/>
    </source>
</evidence>
<dbReference type="GO" id="GO:0000439">
    <property type="term" value="C:transcription factor TFIIH core complex"/>
    <property type="evidence" value="ECO:0007669"/>
    <property type="project" value="InterPro"/>
</dbReference>
<evidence type="ECO:0000256" key="6">
    <source>
        <dbReference type="ARBA" id="ARBA00023204"/>
    </source>
</evidence>
<reference evidence="8" key="1">
    <citation type="submission" date="2020-11" db="EMBL/GenBank/DDBJ databases">
        <authorList>
            <person name="Tran Van P."/>
        </authorList>
    </citation>
    <scope>NUCLEOTIDE SEQUENCE</scope>
</reference>
<keyword evidence="6" id="KW-0234">DNA repair</keyword>
<dbReference type="GO" id="GO:0006294">
    <property type="term" value="P:nucleotide-excision repair, preincision complex assembly"/>
    <property type="evidence" value="ECO:0007669"/>
    <property type="project" value="TreeGrafter"/>
</dbReference>
<evidence type="ECO:0008006" key="9">
    <source>
        <dbReference type="Google" id="ProtNLM"/>
    </source>
</evidence>
<keyword evidence="7" id="KW-0539">Nucleus</keyword>
<keyword evidence="5" id="KW-0804">Transcription</keyword>
<dbReference type="PANTHER" id="PTHR28580:SF1">
    <property type="entry name" value="GENERAL TRANSCRIPTION FACTOR IIH SUBUNIT 5"/>
    <property type="match status" value="1"/>
</dbReference>
<dbReference type="InterPro" id="IPR009400">
    <property type="entry name" value="TFIIH_TTDA/Tfb5"/>
</dbReference>
<accession>A0A7R9EB68</accession>
<dbReference type="PANTHER" id="PTHR28580">
    <property type="entry name" value="GENERAL TRANSCRIPTION FACTOR IIH SUBUNIT 5"/>
    <property type="match status" value="1"/>
</dbReference>
<dbReference type="SMART" id="SM01395">
    <property type="entry name" value="Tbf5"/>
    <property type="match status" value="1"/>
</dbReference>
<dbReference type="Pfam" id="PF06331">
    <property type="entry name" value="Tfb5"/>
    <property type="match status" value="1"/>
</dbReference>
<evidence type="ECO:0000256" key="4">
    <source>
        <dbReference type="ARBA" id="ARBA00023015"/>
    </source>
</evidence>
<evidence type="ECO:0000256" key="5">
    <source>
        <dbReference type="ARBA" id="ARBA00023163"/>
    </source>
</evidence>
<gene>
    <name evidence="8" type="ORF">TMSB3V08_LOCUS7234</name>
</gene>
<dbReference type="Gene3D" id="3.30.70.1220">
    <property type="entry name" value="TFB5-like"/>
    <property type="match status" value="1"/>
</dbReference>
<comment type="subcellular location">
    <subcellularLocation>
        <location evidence="1">Nucleus</location>
    </subcellularLocation>
</comment>